<feature type="region of interest" description="Disordered" evidence="1">
    <location>
        <begin position="17"/>
        <end position="71"/>
    </location>
</feature>
<dbReference type="EMBL" id="WIGN01000001">
    <property type="protein sequence ID" value="KAF6821695.1"/>
    <property type="molecule type" value="Genomic_DNA"/>
</dbReference>
<protein>
    <submittedName>
        <fullName evidence="2">Uncharacterized protein</fullName>
    </submittedName>
</protein>
<evidence type="ECO:0000313" key="2">
    <source>
        <dbReference type="EMBL" id="KAF6821695.1"/>
    </source>
</evidence>
<keyword evidence="3" id="KW-1185">Reference proteome</keyword>
<gene>
    <name evidence="2" type="ORF">CSOJ01_00198</name>
</gene>
<reference evidence="2 3" key="1">
    <citation type="journal article" date="2020" name="Phytopathology">
        <title>Genome Sequence Resources of Colletotrichum truncatum, C. plurivorum, C. musicola, and C. sojae: Four Species Pathogenic to Soybean (Glycine max).</title>
        <authorList>
            <person name="Rogerio F."/>
            <person name="Boufleur T.R."/>
            <person name="Ciampi-Guillardi M."/>
            <person name="Sukno S.A."/>
            <person name="Thon M.R."/>
            <person name="Massola Junior N.S."/>
            <person name="Baroncelli R."/>
        </authorList>
    </citation>
    <scope>NUCLEOTIDE SEQUENCE [LARGE SCALE GENOMIC DNA]</scope>
    <source>
        <strain evidence="2 3">LFN0009</strain>
    </source>
</reference>
<organism evidence="2 3">
    <name type="scientific">Colletotrichum sojae</name>
    <dbReference type="NCBI Taxonomy" id="2175907"/>
    <lineage>
        <taxon>Eukaryota</taxon>
        <taxon>Fungi</taxon>
        <taxon>Dikarya</taxon>
        <taxon>Ascomycota</taxon>
        <taxon>Pezizomycotina</taxon>
        <taxon>Sordariomycetes</taxon>
        <taxon>Hypocreomycetidae</taxon>
        <taxon>Glomerellales</taxon>
        <taxon>Glomerellaceae</taxon>
        <taxon>Colletotrichum</taxon>
        <taxon>Colletotrichum orchidearum species complex</taxon>
    </lineage>
</organism>
<dbReference type="AlphaFoldDB" id="A0A8H6JZ05"/>
<name>A0A8H6JZ05_9PEZI</name>
<evidence type="ECO:0000256" key="1">
    <source>
        <dbReference type="SAM" id="MobiDB-lite"/>
    </source>
</evidence>
<comment type="caution">
    <text evidence="2">The sequence shown here is derived from an EMBL/GenBank/DDBJ whole genome shotgun (WGS) entry which is preliminary data.</text>
</comment>
<sequence length="81" mass="9161">MPGGWSCPCAPSLLTAVHRDRPMSASETQGSERPGHHPRNHIETAWAKHRGNRHPARPLGEEKPSEEQPDIPEIWVIVEWK</sequence>
<evidence type="ECO:0000313" key="3">
    <source>
        <dbReference type="Proteomes" id="UP000652219"/>
    </source>
</evidence>
<accession>A0A8H6JZ05</accession>
<proteinExistence type="predicted"/>
<dbReference type="Proteomes" id="UP000652219">
    <property type="component" value="Unassembled WGS sequence"/>
</dbReference>
<feature type="compositionally biased region" description="Basic residues" evidence="1">
    <location>
        <begin position="47"/>
        <end position="56"/>
    </location>
</feature>